<keyword evidence="5" id="KW-0238">DNA-binding</keyword>
<dbReference type="EC" id="5.6.2.1" evidence="3"/>
<dbReference type="GO" id="GO:0006265">
    <property type="term" value="P:DNA topological change"/>
    <property type="evidence" value="ECO:0007669"/>
    <property type="project" value="InterPro"/>
</dbReference>
<evidence type="ECO:0000313" key="13">
    <source>
        <dbReference type="EMBL" id="NDV63115.1"/>
    </source>
</evidence>
<dbReference type="Gene3D" id="1.10.460.10">
    <property type="entry name" value="Topoisomerase I, domain 2"/>
    <property type="match status" value="1"/>
</dbReference>
<accession>A0A6B2M5P1</accession>
<dbReference type="Gene3D" id="1.10.290.10">
    <property type="entry name" value="Topoisomerase I, domain 4"/>
    <property type="match status" value="1"/>
</dbReference>
<evidence type="ECO:0000256" key="9">
    <source>
        <dbReference type="ARBA" id="ARBA00032235"/>
    </source>
</evidence>
<evidence type="ECO:0000256" key="3">
    <source>
        <dbReference type="ARBA" id="ARBA00012891"/>
    </source>
</evidence>
<dbReference type="CDD" id="cd03362">
    <property type="entry name" value="TOPRIM_TopoIA_TopoIII"/>
    <property type="match status" value="1"/>
</dbReference>
<dbReference type="SMART" id="SM00437">
    <property type="entry name" value="TOP1Ac"/>
    <property type="match status" value="1"/>
</dbReference>
<comment type="catalytic activity">
    <reaction evidence="1">
        <text>ATP-independent breakage of single-stranded DNA, followed by passage and rejoining.</text>
        <dbReference type="EC" id="5.6.2.1"/>
    </reaction>
</comment>
<dbReference type="PROSITE" id="PS00396">
    <property type="entry name" value="TOPO_IA_1"/>
    <property type="match status" value="1"/>
</dbReference>
<evidence type="ECO:0000256" key="1">
    <source>
        <dbReference type="ARBA" id="ARBA00000213"/>
    </source>
</evidence>
<dbReference type="InterPro" id="IPR000380">
    <property type="entry name" value="Topo_IA"/>
</dbReference>
<dbReference type="PANTHER" id="PTHR11390">
    <property type="entry name" value="PROKARYOTIC DNA TOPOISOMERASE"/>
    <property type="match status" value="1"/>
</dbReference>
<dbReference type="InterPro" id="IPR013497">
    <property type="entry name" value="Topo_IA_cen"/>
</dbReference>
<evidence type="ECO:0000256" key="10">
    <source>
        <dbReference type="ARBA" id="ARBA00032877"/>
    </source>
</evidence>
<comment type="similarity">
    <text evidence="2">Belongs to the type IA topoisomerase family.</text>
</comment>
<dbReference type="InterPro" id="IPR013825">
    <property type="entry name" value="Topo_IA_cen_sub2"/>
</dbReference>
<dbReference type="SMART" id="SM00436">
    <property type="entry name" value="TOP1Bc"/>
    <property type="match status" value="1"/>
</dbReference>
<feature type="domain" description="Topo IA-type catalytic" evidence="12">
    <location>
        <begin position="159"/>
        <end position="626"/>
    </location>
</feature>
<dbReference type="Proteomes" id="UP000478417">
    <property type="component" value="Unassembled WGS sequence"/>
</dbReference>
<evidence type="ECO:0000256" key="8">
    <source>
        <dbReference type="ARBA" id="ARBA00031985"/>
    </source>
</evidence>
<dbReference type="GO" id="GO:0006281">
    <property type="term" value="P:DNA repair"/>
    <property type="evidence" value="ECO:0007669"/>
    <property type="project" value="TreeGrafter"/>
</dbReference>
<dbReference type="SMART" id="SM00493">
    <property type="entry name" value="TOPRIM"/>
    <property type="match status" value="1"/>
</dbReference>
<comment type="caution">
    <text evidence="13">The sequence shown here is derived from an EMBL/GenBank/DDBJ whole genome shotgun (WGS) entry which is preliminary data.</text>
</comment>
<feature type="domain" description="Toprim" evidence="11">
    <location>
        <begin position="6"/>
        <end position="142"/>
    </location>
</feature>
<organism evidence="13 14">
    <name type="scientific">Oceanipulchritudo coccoides</name>
    <dbReference type="NCBI Taxonomy" id="2706888"/>
    <lineage>
        <taxon>Bacteria</taxon>
        <taxon>Pseudomonadati</taxon>
        <taxon>Verrucomicrobiota</taxon>
        <taxon>Opitutia</taxon>
        <taxon>Puniceicoccales</taxon>
        <taxon>Oceanipulchritudinaceae</taxon>
        <taxon>Oceanipulchritudo</taxon>
    </lineage>
</organism>
<keyword evidence="6 13" id="KW-0413">Isomerase</keyword>
<proteinExistence type="inferred from homology"/>
<dbReference type="SUPFAM" id="SSF56712">
    <property type="entry name" value="Prokaryotic type I DNA topoisomerase"/>
    <property type="match status" value="1"/>
</dbReference>
<evidence type="ECO:0000256" key="2">
    <source>
        <dbReference type="ARBA" id="ARBA00009446"/>
    </source>
</evidence>
<dbReference type="InterPro" id="IPR023406">
    <property type="entry name" value="Topo_IA_AS"/>
</dbReference>
<dbReference type="InterPro" id="IPR023405">
    <property type="entry name" value="Topo_IA_core_domain"/>
</dbReference>
<dbReference type="InterPro" id="IPR013824">
    <property type="entry name" value="Topo_IA_cen_sub1"/>
</dbReference>
<evidence type="ECO:0000256" key="4">
    <source>
        <dbReference type="ARBA" id="ARBA00023029"/>
    </source>
</evidence>
<protein>
    <recommendedName>
        <fullName evidence="3">DNA topoisomerase</fullName>
        <ecNumber evidence="3">5.6.2.1</ecNumber>
    </recommendedName>
    <alternativeName>
        <fullName evidence="10">Omega-protein</fullName>
    </alternativeName>
    <alternativeName>
        <fullName evidence="9">Relaxing enzyme</fullName>
    </alternativeName>
    <alternativeName>
        <fullName evidence="7">Swivelase</fullName>
    </alternativeName>
    <alternativeName>
        <fullName evidence="8">Untwisting enzyme</fullName>
    </alternativeName>
</protein>
<keyword evidence="4" id="KW-0799">Topoisomerase</keyword>
<gene>
    <name evidence="13" type="ORF">G0Q06_11680</name>
</gene>
<dbReference type="InterPro" id="IPR025589">
    <property type="entry name" value="Toprim_C_rpt"/>
</dbReference>
<sequence>MPESKKTLIIAEKPSVAQDISKVLGKFKKVGDAYENDEYVISSAVGHLVELYMPEDINKKEYGFWRLGSLPIIPEKFELKAISDKRSKERFMMLKKLMARKDVGQIYNACDAGREGELIFTYIYELAKCKKPYERVWMQSMTPASIREAFSNLRAPEKMQGLKDAARSRSEADWLIGINGTRAITKRMFGRSKGVATVGRVQTPTLSIVLEREFAIRNFEPRAYWRVEGQFSVTEGTYTGLLQRSDKVNKEDSEDKTDRFWSEEEANALVARLNDLKGGIAHDEKKRTRQSCGRLYDLTSLQREANGRFGYSAARTLQIAQSLYEKHKLLTYPRTDSRALPEDYIPTVKAALGNLTGPISDHAKMVLENDWVKPNKRIFNNAQVSDHFAIVPTGESPKRLSSEEERIFEMVSQRFVAIFFPPAEFDVTTRTTALEDLSFKTEGKVLVKPGYLQVYGKAGTKTEMPALVEADKDPEWLKEANSPDLASAEGFKAQSASIELQEEATKPPARFTEATLLSAMEGAGKLVEDDELADAMKEKGLGTPATRANVIDHLIREKYMEREGRNLLPTTKAEGLWEFLQAVKAEALTQPALTGDWEYQLRQMETGKTTRDQFMGGIIELTKTIVDRVKTFEEDEKAAPDSSVISPTDEKPMKSMLRAFKSQDGELTIYKTISGRKLTEEEVQTLVKERVVGPLDDFRSKAGKPFSALLRLDAMNKVSFDFGDNGTNGNNEDLNLDELPVVGKFKESGATVYETPNAYACQRTLQNEPGDTFRLSRTMLGKTLPREEVVKLLETGKTGLIKGFKSKRTGRLFDAFLFLKPRGGIGFEFPPRKAAAKKTTTKKAAKKD</sequence>
<evidence type="ECO:0000259" key="11">
    <source>
        <dbReference type="PROSITE" id="PS50880"/>
    </source>
</evidence>
<dbReference type="Pfam" id="PF01131">
    <property type="entry name" value="Topoisom_bac"/>
    <property type="match status" value="1"/>
</dbReference>
<dbReference type="InterPro" id="IPR034144">
    <property type="entry name" value="TOPRIM_TopoIII"/>
</dbReference>
<dbReference type="PANTHER" id="PTHR11390:SF21">
    <property type="entry name" value="DNA TOPOISOMERASE 3-ALPHA"/>
    <property type="match status" value="1"/>
</dbReference>
<dbReference type="PRINTS" id="PR00417">
    <property type="entry name" value="PRTPISMRASEI"/>
</dbReference>
<dbReference type="PROSITE" id="PS50880">
    <property type="entry name" value="TOPRIM"/>
    <property type="match status" value="1"/>
</dbReference>
<dbReference type="InterPro" id="IPR006171">
    <property type="entry name" value="TOPRIM_dom"/>
</dbReference>
<keyword evidence="14" id="KW-1185">Reference proteome</keyword>
<name>A0A6B2M5P1_9BACT</name>
<evidence type="ECO:0000259" key="12">
    <source>
        <dbReference type="PROSITE" id="PS52039"/>
    </source>
</evidence>
<dbReference type="InterPro" id="IPR003601">
    <property type="entry name" value="Topo_IA_2"/>
</dbReference>
<dbReference type="InterPro" id="IPR003602">
    <property type="entry name" value="Topo_IA_DNA-bd_dom"/>
</dbReference>
<dbReference type="Pfam" id="PF13342">
    <property type="entry name" value="Toprim_Crpt"/>
    <property type="match status" value="2"/>
</dbReference>
<dbReference type="CDD" id="cd00186">
    <property type="entry name" value="TOP1Ac"/>
    <property type="match status" value="1"/>
</dbReference>
<dbReference type="GO" id="GO:0003677">
    <property type="term" value="F:DNA binding"/>
    <property type="evidence" value="ECO:0007669"/>
    <property type="project" value="UniProtKB-KW"/>
</dbReference>
<reference evidence="13 14" key="1">
    <citation type="submission" date="2020-02" db="EMBL/GenBank/DDBJ databases">
        <title>Albibacoteraceae fam. nov., the first described family within the subdivision 4 Verrucomicrobia.</title>
        <authorList>
            <person name="Xi F."/>
        </authorList>
    </citation>
    <scope>NUCLEOTIDE SEQUENCE [LARGE SCALE GENOMIC DNA]</scope>
    <source>
        <strain evidence="13 14">CK1056</strain>
    </source>
</reference>
<dbReference type="AlphaFoldDB" id="A0A6B2M5P1"/>
<dbReference type="GO" id="GO:0003917">
    <property type="term" value="F:DNA topoisomerase type I (single strand cut, ATP-independent) activity"/>
    <property type="evidence" value="ECO:0007669"/>
    <property type="project" value="UniProtKB-EC"/>
</dbReference>
<dbReference type="RefSeq" id="WP_163966167.1">
    <property type="nucleotide sequence ID" value="NZ_JAAGNX010000003.1"/>
</dbReference>
<evidence type="ECO:0000313" key="14">
    <source>
        <dbReference type="Proteomes" id="UP000478417"/>
    </source>
</evidence>
<dbReference type="InterPro" id="IPR013826">
    <property type="entry name" value="Topo_IA_cen_sub3"/>
</dbReference>
<dbReference type="PROSITE" id="PS52039">
    <property type="entry name" value="TOPO_IA_2"/>
    <property type="match status" value="1"/>
</dbReference>
<evidence type="ECO:0000256" key="7">
    <source>
        <dbReference type="ARBA" id="ARBA00030003"/>
    </source>
</evidence>
<evidence type="ECO:0000256" key="5">
    <source>
        <dbReference type="ARBA" id="ARBA00023125"/>
    </source>
</evidence>
<dbReference type="Gene3D" id="2.70.20.10">
    <property type="entry name" value="Topoisomerase I, domain 3"/>
    <property type="match status" value="1"/>
</dbReference>
<evidence type="ECO:0000256" key="6">
    <source>
        <dbReference type="ARBA" id="ARBA00023235"/>
    </source>
</evidence>
<dbReference type="GO" id="GO:0043597">
    <property type="term" value="C:cytoplasmic replication fork"/>
    <property type="evidence" value="ECO:0007669"/>
    <property type="project" value="TreeGrafter"/>
</dbReference>
<dbReference type="GO" id="GO:0006310">
    <property type="term" value="P:DNA recombination"/>
    <property type="evidence" value="ECO:0007669"/>
    <property type="project" value="TreeGrafter"/>
</dbReference>
<dbReference type="EMBL" id="JAAGNX010000003">
    <property type="protein sequence ID" value="NDV63115.1"/>
    <property type="molecule type" value="Genomic_DNA"/>
</dbReference>
<dbReference type="Pfam" id="PF01751">
    <property type="entry name" value="Toprim"/>
    <property type="match status" value="1"/>
</dbReference>
<dbReference type="Gene3D" id="3.40.50.140">
    <property type="match status" value="1"/>
</dbReference>